<protein>
    <submittedName>
        <fullName evidence="3">D-Ala-D-Ala carboxypeptidase family metallohydrolase</fullName>
    </submittedName>
</protein>
<evidence type="ECO:0000256" key="1">
    <source>
        <dbReference type="SAM" id="MobiDB-lite"/>
    </source>
</evidence>
<sequence>MKIRVTSDTLFKRSPKLSKELSEAEKVFVKNGTEFEIEFYVEAADNHLKIALANQTLGADEATDWYVYKPDIQLEESAVKLQVISDTLFKLRPVLSSQLSDQEKVFVKNGTQFDLQSYLPAEGNHLKVAIANAFLGSENRNTWYAFNPDLRVQGSSITLKVISDTLFKLEPKLSSELTDNEKVFVKNGTVFEITSHTPAENGHIKIALRSAFLGPENRNTWYAYMPDVQIEGNEPDNKPKDSANTAPPNRGASIRLPGFQGVYYLANPILPNGNFTWAEATHNGTRIPVNAGVVYGIIRVAKAMEEVRKRLGDRSIRVNSWYRDPKTNAAVGGARFSRHLSGDAVDFVVSGIHPYDVYDRLNGWWGSKGGLASATVFTHIDTRGYNARWSYGF</sequence>
<keyword evidence="3" id="KW-0378">Hydrolase</keyword>
<dbReference type="EMBL" id="JBHZOL010000011">
    <property type="protein sequence ID" value="MFE4105026.1"/>
    <property type="molecule type" value="Genomic_DNA"/>
</dbReference>
<keyword evidence="3" id="KW-0645">Protease</keyword>
<gene>
    <name evidence="3" type="ORF">ACFVKH_01965</name>
</gene>
<proteinExistence type="predicted"/>
<evidence type="ECO:0000259" key="2">
    <source>
        <dbReference type="Pfam" id="PF08291"/>
    </source>
</evidence>
<keyword evidence="3" id="KW-0121">Carboxypeptidase</keyword>
<evidence type="ECO:0000313" key="3">
    <source>
        <dbReference type="EMBL" id="MFE4105026.1"/>
    </source>
</evidence>
<organism evidence="3 4">
    <name type="scientific">Almyronema epifaneia S1</name>
    <dbReference type="NCBI Taxonomy" id="2991925"/>
    <lineage>
        <taxon>Bacteria</taxon>
        <taxon>Bacillati</taxon>
        <taxon>Cyanobacteriota</taxon>
        <taxon>Cyanophyceae</taxon>
        <taxon>Nodosilineales</taxon>
        <taxon>Nodosilineaceae</taxon>
        <taxon>Almyronema</taxon>
        <taxon>Almyronema epifaneia</taxon>
    </lineage>
</organism>
<name>A0ABW6IA46_9CYAN</name>
<dbReference type="Proteomes" id="UP001600165">
    <property type="component" value="Unassembled WGS sequence"/>
</dbReference>
<dbReference type="Gene3D" id="3.30.1380.10">
    <property type="match status" value="1"/>
</dbReference>
<dbReference type="RefSeq" id="WP_377960912.1">
    <property type="nucleotide sequence ID" value="NZ_JBHZOL010000011.1"/>
</dbReference>
<feature type="domain" description="Peptidase M15A C-terminal" evidence="2">
    <location>
        <begin position="293"/>
        <end position="381"/>
    </location>
</feature>
<accession>A0ABW6IA46</accession>
<dbReference type="Pfam" id="PF08291">
    <property type="entry name" value="Peptidase_M15_3"/>
    <property type="match status" value="1"/>
</dbReference>
<feature type="region of interest" description="Disordered" evidence="1">
    <location>
        <begin position="230"/>
        <end position="251"/>
    </location>
</feature>
<comment type="caution">
    <text evidence="3">The sequence shown here is derived from an EMBL/GenBank/DDBJ whole genome shotgun (WGS) entry which is preliminary data.</text>
</comment>
<dbReference type="InterPro" id="IPR013230">
    <property type="entry name" value="Peptidase_M15A_C"/>
</dbReference>
<dbReference type="GO" id="GO:0004180">
    <property type="term" value="F:carboxypeptidase activity"/>
    <property type="evidence" value="ECO:0007669"/>
    <property type="project" value="UniProtKB-KW"/>
</dbReference>
<dbReference type="InterPro" id="IPR009045">
    <property type="entry name" value="Zn_M74/Hedgehog-like"/>
</dbReference>
<reference evidence="3 4" key="1">
    <citation type="submission" date="2024-10" db="EMBL/GenBank/DDBJ databases">
        <authorList>
            <person name="Ratan Roy A."/>
            <person name="Morales Sandoval P.H."/>
            <person name="De Los Santos Villalobos S."/>
            <person name="Chakraborty S."/>
            <person name="Mukherjee J."/>
        </authorList>
    </citation>
    <scope>NUCLEOTIDE SEQUENCE [LARGE SCALE GENOMIC DNA]</scope>
    <source>
        <strain evidence="3 4">S1</strain>
    </source>
</reference>
<dbReference type="SUPFAM" id="SSF55166">
    <property type="entry name" value="Hedgehog/DD-peptidase"/>
    <property type="match status" value="1"/>
</dbReference>
<keyword evidence="4" id="KW-1185">Reference proteome</keyword>
<evidence type="ECO:0000313" key="4">
    <source>
        <dbReference type="Proteomes" id="UP001600165"/>
    </source>
</evidence>